<dbReference type="Proteomes" id="UP000242699">
    <property type="component" value="Unassembled WGS sequence"/>
</dbReference>
<sequence>MIYTRYWLKVGVAAGTALVAGGLLVGLTRPPVFHSVPVLTAAVKAMHPIPHNAVHWIQVKTAPPGALNRRVNWSALVASQSLAPGTILTNADFTAGQINGLHPGEVQWLAPVSAAGSGLATVGQRVDVWSDVKGSFQLVAYGVRVIGLYSSNGSAVAASNSGSGSSSTGMVALAVPQTSINTFLNVSTPYLVIDPNQTQFRLASAAAGSSSSTPTTSASSAKAKTRQTKKTAHSALPTTHGG</sequence>
<dbReference type="EMBL" id="PXYT01000099">
    <property type="protein sequence ID" value="PSR23099.1"/>
    <property type="molecule type" value="Genomic_DNA"/>
</dbReference>
<comment type="caution">
    <text evidence="3">The sequence shown here is derived from an EMBL/GenBank/DDBJ whole genome shotgun (WGS) entry which is preliminary data.</text>
</comment>
<evidence type="ECO:0000256" key="2">
    <source>
        <dbReference type="SAM" id="Phobius"/>
    </source>
</evidence>
<evidence type="ECO:0000313" key="3">
    <source>
        <dbReference type="EMBL" id="PSR23099.1"/>
    </source>
</evidence>
<accession>A0A2T2WLI3</accession>
<organism evidence="3 4">
    <name type="scientific">Sulfobacillus benefaciens</name>
    <dbReference type="NCBI Taxonomy" id="453960"/>
    <lineage>
        <taxon>Bacteria</taxon>
        <taxon>Bacillati</taxon>
        <taxon>Bacillota</taxon>
        <taxon>Clostridia</taxon>
        <taxon>Eubacteriales</taxon>
        <taxon>Clostridiales Family XVII. Incertae Sedis</taxon>
        <taxon>Sulfobacillus</taxon>
    </lineage>
</organism>
<dbReference type="AlphaFoldDB" id="A0A2T2WLI3"/>
<evidence type="ECO:0008006" key="5">
    <source>
        <dbReference type="Google" id="ProtNLM"/>
    </source>
</evidence>
<gene>
    <name evidence="3" type="ORF">C7B43_20365</name>
</gene>
<protein>
    <recommendedName>
        <fullName evidence="5">SAF domain-containing protein</fullName>
    </recommendedName>
</protein>
<evidence type="ECO:0000256" key="1">
    <source>
        <dbReference type="SAM" id="MobiDB-lite"/>
    </source>
</evidence>
<keyword evidence="2" id="KW-0472">Membrane</keyword>
<proteinExistence type="predicted"/>
<keyword evidence="2" id="KW-0812">Transmembrane</keyword>
<reference evidence="3 4" key="1">
    <citation type="journal article" date="2014" name="BMC Genomics">
        <title>Comparison of environmental and isolate Sulfobacillus genomes reveals diverse carbon, sulfur, nitrogen, and hydrogen metabolisms.</title>
        <authorList>
            <person name="Justice N.B."/>
            <person name="Norman A."/>
            <person name="Brown C.T."/>
            <person name="Singh A."/>
            <person name="Thomas B.C."/>
            <person name="Banfield J.F."/>
        </authorList>
    </citation>
    <scope>NUCLEOTIDE SEQUENCE [LARGE SCALE GENOMIC DNA]</scope>
    <source>
        <strain evidence="3">AMDSBA1</strain>
    </source>
</reference>
<name>A0A2T2WLI3_9FIRM</name>
<keyword evidence="2" id="KW-1133">Transmembrane helix</keyword>
<evidence type="ECO:0000313" key="4">
    <source>
        <dbReference type="Proteomes" id="UP000242699"/>
    </source>
</evidence>
<feature type="transmembrane region" description="Helical" evidence="2">
    <location>
        <begin position="6"/>
        <end position="27"/>
    </location>
</feature>
<feature type="compositionally biased region" description="Low complexity" evidence="1">
    <location>
        <begin position="204"/>
        <end position="222"/>
    </location>
</feature>
<feature type="region of interest" description="Disordered" evidence="1">
    <location>
        <begin position="204"/>
        <end position="242"/>
    </location>
</feature>
<feature type="compositionally biased region" description="Basic residues" evidence="1">
    <location>
        <begin position="223"/>
        <end position="232"/>
    </location>
</feature>